<keyword evidence="1" id="KW-0812">Transmembrane</keyword>
<keyword evidence="3" id="KW-1185">Reference proteome</keyword>
<organism evidence="2 3">
    <name type="scientific">Apiospora arundinis</name>
    <dbReference type="NCBI Taxonomy" id="335852"/>
    <lineage>
        <taxon>Eukaryota</taxon>
        <taxon>Fungi</taxon>
        <taxon>Dikarya</taxon>
        <taxon>Ascomycota</taxon>
        <taxon>Pezizomycotina</taxon>
        <taxon>Sordariomycetes</taxon>
        <taxon>Xylariomycetidae</taxon>
        <taxon>Amphisphaeriales</taxon>
        <taxon>Apiosporaceae</taxon>
        <taxon>Apiospora</taxon>
    </lineage>
</organism>
<dbReference type="Gene3D" id="3.40.50.1110">
    <property type="entry name" value="SGNH hydrolase"/>
    <property type="match status" value="1"/>
</dbReference>
<evidence type="ECO:0000313" key="2">
    <source>
        <dbReference type="EMBL" id="KAK8862290.1"/>
    </source>
</evidence>
<sequence>MIPNHKSLMISSEEWTLAIISFLSMTAIRGIHRRWSQILAGVAIVFVLVYVLPHRLWLLDLSPSYLKVLRWTPADGNTGVGNDLRIVVFGGGNIATLGHKPTEFEDQSASWTEVLCQELDCTSYLSYVPHADKTGGSGVSNLVYEMTLNHTLASRDVAEGAAYDYSWLSTKYPTPVHLPDLKQQVDRFLANEPAGHPTLETLWVFDFGFWDLWRLSAFPQDISFQLLEVLSAVIFQEIDRLYQASLADVSDSNAKHPAKGTRPSTSPSYRPFRVLIPRLFDVSLTPAFETARFRPPPPHTQADELRNAAYLTKHWDNWMDEMTERWLGLNMPTIIDVTATTEAGFDDDNDDDESSPNSLQRISSRREVINPNLSKYLLELIADRQLKDSGIEDGRGRGTIRASQAFRHVDEACVQSNTATTAGATSGIPALVSCTEVEEYLFWDGFTVGPRAIRTIGERARDLVERHVEVGAPWLKKAHVHYPD</sequence>
<dbReference type="InterPro" id="IPR036514">
    <property type="entry name" value="SGNH_hydro_sf"/>
</dbReference>
<feature type="transmembrane region" description="Helical" evidence="1">
    <location>
        <begin position="38"/>
        <end position="58"/>
    </location>
</feature>
<comment type="caution">
    <text evidence="2">The sequence shown here is derived from an EMBL/GenBank/DDBJ whole genome shotgun (WGS) entry which is preliminary data.</text>
</comment>
<name>A0ABR2IFY7_9PEZI</name>
<keyword evidence="1" id="KW-1133">Transmembrane helix</keyword>
<proteinExistence type="predicted"/>
<keyword evidence="1" id="KW-0472">Membrane</keyword>
<evidence type="ECO:0000313" key="3">
    <source>
        <dbReference type="Proteomes" id="UP001390339"/>
    </source>
</evidence>
<dbReference type="EMBL" id="JAPCWZ010000005">
    <property type="protein sequence ID" value="KAK8862290.1"/>
    <property type="molecule type" value="Genomic_DNA"/>
</dbReference>
<protein>
    <submittedName>
        <fullName evidence="2">Uncharacterized protein</fullName>
    </submittedName>
</protein>
<evidence type="ECO:0000256" key="1">
    <source>
        <dbReference type="SAM" id="Phobius"/>
    </source>
</evidence>
<accession>A0ABR2IFY7</accession>
<dbReference type="Proteomes" id="UP001390339">
    <property type="component" value="Unassembled WGS sequence"/>
</dbReference>
<gene>
    <name evidence="2" type="ORF">PGQ11_008525</name>
</gene>
<reference evidence="2 3" key="1">
    <citation type="journal article" date="2024" name="IMA Fungus">
        <title>Apiospora arundinis, a panoply of carbohydrate-active enzymes and secondary metabolites.</title>
        <authorList>
            <person name="Sorensen T."/>
            <person name="Petersen C."/>
            <person name="Muurmann A.T."/>
            <person name="Christiansen J.V."/>
            <person name="Brundto M.L."/>
            <person name="Overgaard C.K."/>
            <person name="Boysen A.T."/>
            <person name="Wollenberg R.D."/>
            <person name="Larsen T.O."/>
            <person name="Sorensen J.L."/>
            <person name="Nielsen K.L."/>
            <person name="Sondergaard T.E."/>
        </authorList>
    </citation>
    <scope>NUCLEOTIDE SEQUENCE [LARGE SCALE GENOMIC DNA]</scope>
    <source>
        <strain evidence="2 3">AAU 773</strain>
    </source>
</reference>